<dbReference type="RefSeq" id="WP_013468609.1">
    <property type="nucleotide sequence ID" value="NC_014810.2"/>
</dbReference>
<dbReference type="EMBL" id="FQ670179">
    <property type="protein sequence ID" value="CBY82239.1"/>
    <property type="molecule type" value="Genomic_DNA"/>
</dbReference>
<dbReference type="PANTHER" id="PTHR38785">
    <property type="entry name" value="HOMOLOG OF VIRK"/>
    <property type="match status" value="1"/>
</dbReference>
<dbReference type="OrthoDB" id="5322008at2"/>
<name>E7ACQ9_HELFC</name>
<dbReference type="KEGG" id="hfe:HFELIS_01550"/>
<evidence type="ECO:0000313" key="1">
    <source>
        <dbReference type="EMBL" id="CBY82239.1"/>
    </source>
</evidence>
<gene>
    <name evidence="1" type="ordered locus">Hfelis_01550</name>
</gene>
<protein>
    <submittedName>
        <fullName evidence="1">Uncharacterized protein</fullName>
    </submittedName>
</protein>
<dbReference type="HOGENOM" id="CLU_1487109_0_0_7"/>
<reference evidence="1 2" key="1">
    <citation type="journal article" date="2011" name="Genome Biol. Evol.">
        <title>Comparative whole genome sequence analysis of the carcinogenic bacterial model pathogen Helicobacter felis.</title>
        <authorList>
            <person name="Arnold I.C."/>
            <person name="Zigova Z."/>
            <person name="Holden M."/>
            <person name="Lawley T.D."/>
            <person name="Rad R."/>
            <person name="Dougan G."/>
            <person name="Falkow S."/>
            <person name="Bentley S.D."/>
            <person name="Muller A."/>
        </authorList>
    </citation>
    <scope>NUCLEOTIDE SEQUENCE [LARGE SCALE GENOMIC DNA]</scope>
    <source>
        <strain evidence="2">ATCC 49179 / CCUG 28539 / NCTC 12436 / CS1</strain>
    </source>
</reference>
<dbReference type="AlphaFoldDB" id="E7ACQ9"/>
<dbReference type="Pfam" id="PF04393">
    <property type="entry name" value="DUF535"/>
    <property type="match status" value="1"/>
</dbReference>
<dbReference type="PANTHER" id="PTHR38785:SF1">
    <property type="entry name" value="HOMOLOG OF VIRK"/>
    <property type="match status" value="1"/>
</dbReference>
<proteinExistence type="predicted"/>
<accession>E7ACQ9</accession>
<dbReference type="GeneID" id="36134332"/>
<keyword evidence="2" id="KW-1185">Reference proteome</keyword>
<sequence length="181" mass="21257">MRGFTYQEGFLWLEISFTKENTSKRLYASPLCITPQLDLLITSVKGETLVKGEAQVDQECIRFLTKHCCCHPAAFLVELQKILTRILGLNKTLGIPNAAQVSYVRYAGRRRLVRDYDDFFMKRGADEVDLVEIGGRTYYNLPHAHRDITYYPQKKRSIRKKRWQLLDTIEENFKNMLHRHD</sequence>
<organism evidence="1 2">
    <name type="scientific">Helicobacter felis (strain ATCC 49179 / CCUG 28539 / NCTC 12436 / CS1)</name>
    <dbReference type="NCBI Taxonomy" id="936155"/>
    <lineage>
        <taxon>Bacteria</taxon>
        <taxon>Pseudomonadati</taxon>
        <taxon>Campylobacterota</taxon>
        <taxon>Epsilonproteobacteria</taxon>
        <taxon>Campylobacterales</taxon>
        <taxon>Helicobacteraceae</taxon>
        <taxon>Helicobacter</taxon>
    </lineage>
</organism>
<dbReference type="InterPro" id="IPR007488">
    <property type="entry name" value="DUF535"/>
</dbReference>
<dbReference type="eggNOG" id="COG2990">
    <property type="taxonomic scope" value="Bacteria"/>
</dbReference>
<dbReference type="Proteomes" id="UP000007934">
    <property type="component" value="Chromosome"/>
</dbReference>
<evidence type="ECO:0000313" key="2">
    <source>
        <dbReference type="Proteomes" id="UP000007934"/>
    </source>
</evidence>